<organism evidence="1 2">
    <name type="scientific">Zonotrichia albicollis</name>
    <name type="common">White-throated sparrow</name>
    <name type="synonym">Fringilla albicollis</name>
    <dbReference type="NCBI Taxonomy" id="44394"/>
    <lineage>
        <taxon>Eukaryota</taxon>
        <taxon>Metazoa</taxon>
        <taxon>Chordata</taxon>
        <taxon>Craniata</taxon>
        <taxon>Vertebrata</taxon>
        <taxon>Euteleostomi</taxon>
        <taxon>Archelosauria</taxon>
        <taxon>Archosauria</taxon>
        <taxon>Dinosauria</taxon>
        <taxon>Saurischia</taxon>
        <taxon>Theropoda</taxon>
        <taxon>Coelurosauria</taxon>
        <taxon>Aves</taxon>
        <taxon>Neognathae</taxon>
        <taxon>Neoaves</taxon>
        <taxon>Telluraves</taxon>
        <taxon>Australaves</taxon>
        <taxon>Passeriformes</taxon>
        <taxon>Passerellidae</taxon>
        <taxon>Zonotrichia</taxon>
    </lineage>
</organism>
<reference evidence="1" key="1">
    <citation type="submission" date="2025-08" db="UniProtKB">
        <authorList>
            <consortium name="Ensembl"/>
        </authorList>
    </citation>
    <scope>IDENTIFICATION</scope>
</reference>
<dbReference type="Ensembl" id="ENSZALT00000006037.1">
    <property type="protein sequence ID" value="ENSZALP00000003908.1"/>
    <property type="gene ID" value="ENSZALG00000003775.1"/>
</dbReference>
<reference evidence="1" key="2">
    <citation type="submission" date="2025-09" db="UniProtKB">
        <authorList>
            <consortium name="Ensembl"/>
        </authorList>
    </citation>
    <scope>IDENTIFICATION</scope>
</reference>
<proteinExistence type="predicted"/>
<dbReference type="AlphaFoldDB" id="A0A8D2M8X2"/>
<keyword evidence="2" id="KW-1185">Reference proteome</keyword>
<protein>
    <submittedName>
        <fullName evidence="1">Uncharacterized protein</fullName>
    </submittedName>
</protein>
<name>A0A8D2M8X2_ZONAL</name>
<accession>A0A8D2M8X2</accession>
<sequence length="86" mass="9926">LFLRIHNTGKPHLGMHLITNKVLPTSSLPLWLYLGLPKGDAACFPFRTEYNSLHTAHHQVVLSSLFPEWLWLKPEDCFLYPVKLIC</sequence>
<evidence type="ECO:0000313" key="1">
    <source>
        <dbReference type="Ensembl" id="ENSZALP00000003908.1"/>
    </source>
</evidence>
<evidence type="ECO:0000313" key="2">
    <source>
        <dbReference type="Proteomes" id="UP000694413"/>
    </source>
</evidence>
<dbReference type="Proteomes" id="UP000694413">
    <property type="component" value="Unassembled WGS sequence"/>
</dbReference>